<keyword evidence="2" id="KW-0812">Transmembrane</keyword>
<evidence type="ECO:0008006" key="5">
    <source>
        <dbReference type="Google" id="ProtNLM"/>
    </source>
</evidence>
<dbReference type="InterPro" id="IPR025557">
    <property type="entry name" value="DUF4282"/>
</dbReference>
<keyword evidence="2" id="KW-1133">Transmembrane helix</keyword>
<feature type="transmembrane region" description="Helical" evidence="2">
    <location>
        <begin position="141"/>
        <end position="167"/>
    </location>
</feature>
<evidence type="ECO:0000256" key="2">
    <source>
        <dbReference type="SAM" id="Phobius"/>
    </source>
</evidence>
<feature type="compositionally biased region" description="Pro residues" evidence="1">
    <location>
        <begin position="55"/>
        <end position="66"/>
    </location>
</feature>
<feature type="region of interest" description="Disordered" evidence="1">
    <location>
        <begin position="1"/>
        <end position="80"/>
    </location>
</feature>
<name>A0ABP4VUA9_9MICO</name>
<feature type="transmembrane region" description="Helical" evidence="2">
    <location>
        <begin position="108"/>
        <end position="129"/>
    </location>
</feature>
<reference evidence="4" key="1">
    <citation type="journal article" date="2019" name="Int. J. Syst. Evol. Microbiol.">
        <title>The Global Catalogue of Microorganisms (GCM) 10K type strain sequencing project: providing services to taxonomists for standard genome sequencing and annotation.</title>
        <authorList>
            <consortium name="The Broad Institute Genomics Platform"/>
            <consortium name="The Broad Institute Genome Sequencing Center for Infectious Disease"/>
            <person name="Wu L."/>
            <person name="Ma J."/>
        </authorList>
    </citation>
    <scope>NUCLEOTIDE SEQUENCE [LARGE SCALE GENOMIC DNA]</scope>
    <source>
        <strain evidence="4">JCM 15589</strain>
    </source>
</reference>
<evidence type="ECO:0000313" key="4">
    <source>
        <dbReference type="Proteomes" id="UP001501138"/>
    </source>
</evidence>
<gene>
    <name evidence="3" type="ORF">GCM10009809_36680</name>
</gene>
<feature type="compositionally biased region" description="Low complexity" evidence="1">
    <location>
        <begin position="29"/>
        <end position="54"/>
    </location>
</feature>
<organism evidence="3 4">
    <name type="scientific">Isoptericola hypogeus</name>
    <dbReference type="NCBI Taxonomy" id="300179"/>
    <lineage>
        <taxon>Bacteria</taxon>
        <taxon>Bacillati</taxon>
        <taxon>Actinomycetota</taxon>
        <taxon>Actinomycetes</taxon>
        <taxon>Micrococcales</taxon>
        <taxon>Promicromonosporaceae</taxon>
        <taxon>Isoptericola</taxon>
    </lineage>
</organism>
<comment type="caution">
    <text evidence="3">The sequence shown here is derived from an EMBL/GenBank/DDBJ whole genome shotgun (WGS) entry which is preliminary data.</text>
</comment>
<sequence>MSENPQEPQPPQAGEPHRPPYPQQPYPQQPYGQQPGQQPYGQQSYEPQPYGQQPGQPPIQPPPDPGLYPGNEYPPDRSARPAPGAGSFLGALFDYSFTRYITPTIVKVVYVIVTILVALAWLFGIVAAFQVSVGVGIGYLLLAWIVALVYLALARITLEFFVAVINVSEKVNRYAERDGVS</sequence>
<accession>A0ABP4VUA9</accession>
<evidence type="ECO:0000256" key="1">
    <source>
        <dbReference type="SAM" id="MobiDB-lite"/>
    </source>
</evidence>
<dbReference type="RefSeq" id="WP_344250232.1">
    <property type="nucleotide sequence ID" value="NZ_BAAAPM010000009.1"/>
</dbReference>
<protein>
    <recommendedName>
        <fullName evidence="5">DUF4282 domain-containing protein</fullName>
    </recommendedName>
</protein>
<keyword evidence="4" id="KW-1185">Reference proteome</keyword>
<feature type="compositionally biased region" description="Pro residues" evidence="1">
    <location>
        <begin position="7"/>
        <end position="28"/>
    </location>
</feature>
<dbReference type="EMBL" id="BAAAPM010000009">
    <property type="protein sequence ID" value="GAA1738234.1"/>
    <property type="molecule type" value="Genomic_DNA"/>
</dbReference>
<dbReference type="Proteomes" id="UP001501138">
    <property type="component" value="Unassembled WGS sequence"/>
</dbReference>
<proteinExistence type="predicted"/>
<dbReference type="Pfam" id="PF14110">
    <property type="entry name" value="DUF4282"/>
    <property type="match status" value="1"/>
</dbReference>
<evidence type="ECO:0000313" key="3">
    <source>
        <dbReference type="EMBL" id="GAA1738234.1"/>
    </source>
</evidence>
<keyword evidence="2" id="KW-0472">Membrane</keyword>